<evidence type="ECO:0000313" key="3">
    <source>
        <dbReference type="Proteomes" id="UP000554482"/>
    </source>
</evidence>
<keyword evidence="3" id="KW-1185">Reference proteome</keyword>
<sequence length="585" mass="64278">MVTMERSDPALVPEWLKSNSNLSGGNCLNQNSSWRKSSLHTDDHVNKQHTRRRHSFNNGGHESPRSVIADSNRKAASNGSMRNEKNLHSRHYSSFGRSHRDGGWDADLSGHCNQERSFRQEQWDRYSSTNSFPNRLEKDALRRTQSMISGKRAELWSREIVADPRSNENGFSNAGVAVAGRAQKAVLEKDHHSSIGAEERPGTPDIARTASPSMKLSSVQNFAFGSSRDRWTSALAEVPSTVGSNSMIHSSVHQHVPARLSSTVAPSTSGLNMAETLAQAPSRANSAPQISLETRRLEELAIKKSRRLIPLTPLVPKLTVLNADKSKPAVRSEMMASKGGHQQLSSYQLADHSLRGGHTKSDTVKSCPVVAPLSIIAPPRSISSIKRAAPDHKASDHPVIYAPTVEKRSMVSQAQSRNDFFDLMRKKSSMNFSSVSTDPTHVENTNKLTIEVSTAIIPKTDNISMSDPSCCGFLTENGPNMASNGAVSEESRTYPNNGDKFTMEVIHLDEKERAFLCSLGWDENAGGDALTEEEISAFYKEYTPLKPSTKTNCRIWQPKLPTPLMSHLGSFESDELSSSDSDSDA</sequence>
<dbReference type="EMBL" id="JABWDY010020054">
    <property type="protein sequence ID" value="KAF5193432.1"/>
    <property type="molecule type" value="Genomic_DNA"/>
</dbReference>
<feature type="compositionally biased region" description="Low complexity" evidence="1">
    <location>
        <begin position="19"/>
        <end position="33"/>
    </location>
</feature>
<organism evidence="2 3">
    <name type="scientific">Thalictrum thalictroides</name>
    <name type="common">Rue-anemone</name>
    <name type="synonym">Anemone thalictroides</name>
    <dbReference type="NCBI Taxonomy" id="46969"/>
    <lineage>
        <taxon>Eukaryota</taxon>
        <taxon>Viridiplantae</taxon>
        <taxon>Streptophyta</taxon>
        <taxon>Embryophyta</taxon>
        <taxon>Tracheophyta</taxon>
        <taxon>Spermatophyta</taxon>
        <taxon>Magnoliopsida</taxon>
        <taxon>Ranunculales</taxon>
        <taxon>Ranunculaceae</taxon>
        <taxon>Thalictroideae</taxon>
        <taxon>Thalictrum</taxon>
    </lineage>
</organism>
<dbReference type="AlphaFoldDB" id="A0A7J6WB77"/>
<evidence type="ECO:0000256" key="1">
    <source>
        <dbReference type="SAM" id="MobiDB-lite"/>
    </source>
</evidence>
<dbReference type="Proteomes" id="UP000554482">
    <property type="component" value="Unassembled WGS sequence"/>
</dbReference>
<protein>
    <submittedName>
        <fullName evidence="2">Mediator of RNA polymerase II transcription subunit-like protein</fullName>
    </submittedName>
</protein>
<dbReference type="PANTHER" id="PTHR34112:SF13">
    <property type="entry name" value="OS04G0448200 PROTEIN"/>
    <property type="match status" value="1"/>
</dbReference>
<feature type="region of interest" description="Disordered" evidence="1">
    <location>
        <begin position="19"/>
        <end position="100"/>
    </location>
</feature>
<gene>
    <name evidence="2" type="ORF">FRX31_016983</name>
</gene>
<proteinExistence type="predicted"/>
<comment type="caution">
    <text evidence="2">The sequence shown here is derived from an EMBL/GenBank/DDBJ whole genome shotgun (WGS) entry which is preliminary data.</text>
</comment>
<name>A0A7J6WB77_THATH</name>
<reference evidence="2 3" key="1">
    <citation type="submission" date="2020-06" db="EMBL/GenBank/DDBJ databases">
        <title>Transcriptomic and genomic resources for Thalictrum thalictroides and T. hernandezii: Facilitating candidate gene discovery in an emerging model plant lineage.</title>
        <authorList>
            <person name="Arias T."/>
            <person name="Riano-Pachon D.M."/>
            <person name="Di Stilio V.S."/>
        </authorList>
    </citation>
    <scope>NUCLEOTIDE SEQUENCE [LARGE SCALE GENOMIC DNA]</scope>
    <source>
        <strain evidence="3">cv. WT478/WT964</strain>
        <tissue evidence="2">Leaves</tissue>
    </source>
</reference>
<dbReference type="OrthoDB" id="1917528at2759"/>
<accession>A0A7J6WB77</accession>
<dbReference type="PANTHER" id="PTHR34112">
    <property type="entry name" value="C-JUN-AMINO-TERMINAL KINASE-INTERACTING PROTEIN"/>
    <property type="match status" value="1"/>
</dbReference>
<evidence type="ECO:0000313" key="2">
    <source>
        <dbReference type="EMBL" id="KAF5193432.1"/>
    </source>
</evidence>